<name>A0A8C4Q9P7_EPTBU</name>
<evidence type="ECO:0000313" key="1">
    <source>
        <dbReference type="Ensembl" id="ENSEBUP00000012103.1"/>
    </source>
</evidence>
<dbReference type="OMA" id="FEESCER"/>
<accession>A0A8C4Q9P7</accession>
<proteinExistence type="predicted"/>
<dbReference type="PANTHER" id="PTHR23317:SF26">
    <property type="entry name" value="ZIZIMIN, ISOFORM K"/>
    <property type="match status" value="1"/>
</dbReference>
<dbReference type="Ensembl" id="ENSEBUT00000012679.1">
    <property type="protein sequence ID" value="ENSEBUP00000012103.1"/>
    <property type="gene ID" value="ENSEBUG00000007719.1"/>
</dbReference>
<protein>
    <submittedName>
        <fullName evidence="1">Uncharacterized protein</fullName>
    </submittedName>
</protein>
<dbReference type="GO" id="GO:0007264">
    <property type="term" value="P:small GTPase-mediated signal transduction"/>
    <property type="evidence" value="ECO:0007669"/>
    <property type="project" value="InterPro"/>
</dbReference>
<dbReference type="GO" id="GO:0005085">
    <property type="term" value="F:guanyl-nucleotide exchange factor activity"/>
    <property type="evidence" value="ECO:0007669"/>
    <property type="project" value="InterPro"/>
</dbReference>
<reference evidence="1" key="2">
    <citation type="submission" date="2025-09" db="UniProtKB">
        <authorList>
            <consortium name="Ensembl"/>
        </authorList>
    </citation>
    <scope>IDENTIFICATION</scope>
</reference>
<dbReference type="GeneTree" id="ENSGT00940000155658"/>
<reference evidence="1" key="1">
    <citation type="submission" date="2025-08" db="UniProtKB">
        <authorList>
            <consortium name="Ensembl"/>
        </authorList>
    </citation>
    <scope>IDENTIFICATION</scope>
</reference>
<sequence length="140" mass="15634">MPFAWTARAVFKDGSSTVDPEARFSPLYRQDSSKLSNEDLLKLLLDFRKPERMAKLQVIPGHLDVTVEVPPPDLPCCVSPSYIPVCPWDEDGAGENEAVASTAAHPYTAYINHLYVYPLQLKYDGQKSFTKVRTKGAFSL</sequence>
<organism evidence="1 2">
    <name type="scientific">Eptatretus burgeri</name>
    <name type="common">Inshore hagfish</name>
    <dbReference type="NCBI Taxonomy" id="7764"/>
    <lineage>
        <taxon>Eukaryota</taxon>
        <taxon>Metazoa</taxon>
        <taxon>Chordata</taxon>
        <taxon>Craniata</taxon>
        <taxon>Vertebrata</taxon>
        <taxon>Cyclostomata</taxon>
        <taxon>Myxini</taxon>
        <taxon>Myxiniformes</taxon>
        <taxon>Myxinidae</taxon>
        <taxon>Eptatretinae</taxon>
        <taxon>Eptatretus</taxon>
    </lineage>
</organism>
<dbReference type="AlphaFoldDB" id="A0A8C4Q9P7"/>
<dbReference type="PANTHER" id="PTHR23317">
    <property type="entry name" value="DEDICATOR OF CYTOKINESIS DOCK"/>
    <property type="match status" value="1"/>
</dbReference>
<dbReference type="Proteomes" id="UP000694388">
    <property type="component" value="Unplaced"/>
</dbReference>
<keyword evidence="2" id="KW-1185">Reference proteome</keyword>
<dbReference type="InterPro" id="IPR026791">
    <property type="entry name" value="DOCK"/>
</dbReference>
<evidence type="ECO:0000313" key="2">
    <source>
        <dbReference type="Proteomes" id="UP000694388"/>
    </source>
</evidence>